<dbReference type="InterPro" id="IPR046651">
    <property type="entry name" value="DUF6763"/>
</dbReference>
<organism evidence="1">
    <name type="scientific">hydrothermal vent metagenome</name>
    <dbReference type="NCBI Taxonomy" id="652676"/>
    <lineage>
        <taxon>unclassified sequences</taxon>
        <taxon>metagenomes</taxon>
        <taxon>ecological metagenomes</taxon>
    </lineage>
</organism>
<dbReference type="EMBL" id="UOFV01000522">
    <property type="protein sequence ID" value="VAX05234.1"/>
    <property type="molecule type" value="Genomic_DNA"/>
</dbReference>
<dbReference type="AlphaFoldDB" id="A0A3B1AZR5"/>
<protein>
    <submittedName>
        <fullName evidence="1">Uncharacterized protein</fullName>
    </submittedName>
</protein>
<name>A0A3B1AZR5_9ZZZZ</name>
<reference evidence="1" key="1">
    <citation type="submission" date="2018-06" db="EMBL/GenBank/DDBJ databases">
        <authorList>
            <person name="Zhirakovskaya E."/>
        </authorList>
    </citation>
    <scope>NUCLEOTIDE SEQUENCE</scope>
</reference>
<accession>A0A3B1AZR5</accession>
<evidence type="ECO:0000313" key="1">
    <source>
        <dbReference type="EMBL" id="VAX05234.1"/>
    </source>
</evidence>
<sequence>MAIGTPVVGSWYQGADELKFEVIAVNEDEGIIEIHYMDGELDEVEFDVWSQMRVEHLPSLGDWGEVYDEFAQDDLDYTDFDLRS</sequence>
<dbReference type="Pfam" id="PF20549">
    <property type="entry name" value="DUF6763"/>
    <property type="match status" value="1"/>
</dbReference>
<gene>
    <name evidence="1" type="ORF">MNBD_GAMMA19-2121</name>
</gene>
<proteinExistence type="predicted"/>